<sequence>MVAMKARGERPVTTPAPTAGTASDEERAHARERFRTRLADAQRRATPEKRAKLRAALGFTAPAA</sequence>
<dbReference type="AlphaFoldDB" id="A0A8J3ZY64"/>
<dbReference type="EMBL" id="BOPH01000098">
    <property type="protein sequence ID" value="GIJ72284.1"/>
    <property type="molecule type" value="Genomic_DNA"/>
</dbReference>
<accession>A0A8J3ZY64</accession>
<feature type="region of interest" description="Disordered" evidence="1">
    <location>
        <begin position="1"/>
        <end position="32"/>
    </location>
</feature>
<gene>
    <name evidence="2" type="ORF">Voc01_072010</name>
</gene>
<proteinExistence type="predicted"/>
<evidence type="ECO:0000256" key="1">
    <source>
        <dbReference type="SAM" id="MobiDB-lite"/>
    </source>
</evidence>
<evidence type="ECO:0000313" key="2">
    <source>
        <dbReference type="EMBL" id="GIJ72284.1"/>
    </source>
</evidence>
<dbReference type="Proteomes" id="UP000635606">
    <property type="component" value="Unassembled WGS sequence"/>
</dbReference>
<feature type="compositionally biased region" description="Basic and acidic residues" evidence="1">
    <location>
        <begin position="1"/>
        <end position="10"/>
    </location>
</feature>
<comment type="caution">
    <text evidence="2">The sequence shown here is derived from an EMBL/GenBank/DDBJ whole genome shotgun (WGS) entry which is preliminary data.</text>
</comment>
<evidence type="ECO:0000313" key="3">
    <source>
        <dbReference type="Proteomes" id="UP000635606"/>
    </source>
</evidence>
<feature type="compositionally biased region" description="Low complexity" evidence="1">
    <location>
        <begin position="11"/>
        <end position="22"/>
    </location>
</feature>
<organism evidence="2 3">
    <name type="scientific">Virgisporangium ochraceum</name>
    <dbReference type="NCBI Taxonomy" id="65505"/>
    <lineage>
        <taxon>Bacteria</taxon>
        <taxon>Bacillati</taxon>
        <taxon>Actinomycetota</taxon>
        <taxon>Actinomycetes</taxon>
        <taxon>Micromonosporales</taxon>
        <taxon>Micromonosporaceae</taxon>
        <taxon>Virgisporangium</taxon>
    </lineage>
</organism>
<protein>
    <submittedName>
        <fullName evidence="2">Uncharacterized protein</fullName>
    </submittedName>
</protein>
<name>A0A8J3ZY64_9ACTN</name>
<reference evidence="2" key="1">
    <citation type="submission" date="2021-01" db="EMBL/GenBank/DDBJ databases">
        <title>Whole genome shotgun sequence of Virgisporangium ochraceum NBRC 16418.</title>
        <authorList>
            <person name="Komaki H."/>
            <person name="Tamura T."/>
        </authorList>
    </citation>
    <scope>NUCLEOTIDE SEQUENCE</scope>
    <source>
        <strain evidence="2">NBRC 16418</strain>
    </source>
</reference>
<keyword evidence="3" id="KW-1185">Reference proteome</keyword>